<dbReference type="Proteomes" id="UP000676456">
    <property type="component" value="Unassembled WGS sequence"/>
</dbReference>
<evidence type="ECO:0000256" key="2">
    <source>
        <dbReference type="ARBA" id="ARBA00011044"/>
    </source>
</evidence>
<dbReference type="InterPro" id="IPR051399">
    <property type="entry name" value="RNA-guided_DNA_endo/Transpos"/>
</dbReference>
<organism evidence="8 9">
    <name type="scientific">Lederbergia citrea</name>
    <dbReference type="NCBI Taxonomy" id="2833581"/>
    <lineage>
        <taxon>Bacteria</taxon>
        <taxon>Bacillati</taxon>
        <taxon>Bacillota</taxon>
        <taxon>Bacilli</taxon>
        <taxon>Bacillales</taxon>
        <taxon>Bacillaceae</taxon>
        <taxon>Lederbergia</taxon>
    </lineage>
</organism>
<dbReference type="InterPro" id="IPR001959">
    <property type="entry name" value="Transposase"/>
</dbReference>
<name>A0A942Z5M5_9BACI</name>
<accession>A0A942Z5M5</accession>
<sequence>MPIITLKLELQKPTKEKVKMYRKMTEMNTAFANWLLNFEGLKAATSKVFKLYSDKLFPSAIVNQTIREVQSKKRHQNTKKFLRFWCGFNNQNFKVEKENDLYKVSFPTCEKRIGVPIIVKSYQQKWLDELLSGEAKQGKAELYEKRRRWFVAITMSFEVKPQSGNQNLIMGVDVGLRQLAVASIGTTSMFFHGNETAYTRRRFASLRRKLGQAKKLQTIRKSKQKESQWMKDTNHKLSRQIINFAMENGVHLIRMEDLTGIRHSAKSRKEAGRNLHSWSHYQLQEFIQYKAGLAGIKVEYINPKRTSQMCKCGHADKRNRKQDAFCCRKCGYKSHADVNASINIAKAISGLSNKKSA</sequence>
<proteinExistence type="inferred from homology"/>
<evidence type="ECO:0000256" key="5">
    <source>
        <dbReference type="ARBA" id="ARBA00023172"/>
    </source>
</evidence>
<dbReference type="AlphaFoldDB" id="A0A942Z5M5"/>
<evidence type="ECO:0000256" key="3">
    <source>
        <dbReference type="ARBA" id="ARBA00022578"/>
    </source>
</evidence>
<keyword evidence="4" id="KW-0238">DNA-binding</keyword>
<evidence type="ECO:0000256" key="4">
    <source>
        <dbReference type="ARBA" id="ARBA00023125"/>
    </source>
</evidence>
<feature type="domain" description="Cas12f1-like TNB" evidence="7">
    <location>
        <begin position="280"/>
        <end position="344"/>
    </location>
</feature>
<dbReference type="NCBIfam" id="NF040570">
    <property type="entry name" value="guided_TnpB"/>
    <property type="match status" value="1"/>
</dbReference>
<protein>
    <submittedName>
        <fullName evidence="8">Transposase</fullName>
    </submittedName>
</protein>
<dbReference type="GO" id="GO:0003677">
    <property type="term" value="F:DNA binding"/>
    <property type="evidence" value="ECO:0007669"/>
    <property type="project" value="UniProtKB-KW"/>
</dbReference>
<comment type="similarity">
    <text evidence="2">In the N-terminal section; belongs to the transposase 2 family.</text>
</comment>
<keyword evidence="3" id="KW-0815">Transposition</keyword>
<reference evidence="8 9" key="1">
    <citation type="submission" date="2021-05" db="EMBL/GenBank/DDBJ databases">
        <title>Novel Bacillus species.</title>
        <authorList>
            <person name="Liu G."/>
        </authorList>
    </citation>
    <scope>NUCLEOTIDE SEQUENCE [LARGE SCALE GENOMIC DNA]</scope>
    <source>
        <strain evidence="8 9">FJAT-49682</strain>
    </source>
</reference>
<dbReference type="InterPro" id="IPR010095">
    <property type="entry name" value="Cas12f1-like_TNB"/>
</dbReference>
<evidence type="ECO:0000259" key="6">
    <source>
        <dbReference type="Pfam" id="PF01385"/>
    </source>
</evidence>
<dbReference type="PANTHER" id="PTHR30405:SF11">
    <property type="entry name" value="RNA-GUIDED DNA ENDONUCLEASE RV2885C-RELATED"/>
    <property type="match status" value="1"/>
</dbReference>
<keyword evidence="5" id="KW-0233">DNA recombination</keyword>
<dbReference type="PANTHER" id="PTHR30405">
    <property type="entry name" value="TRANSPOSASE"/>
    <property type="match status" value="1"/>
</dbReference>
<feature type="domain" description="Probable transposase IS891/IS1136/IS1341" evidence="6">
    <location>
        <begin position="155"/>
        <end position="261"/>
    </location>
</feature>
<keyword evidence="9" id="KW-1185">Reference proteome</keyword>
<comment type="caution">
    <text evidence="8">The sequence shown here is derived from an EMBL/GenBank/DDBJ whole genome shotgun (WGS) entry which is preliminary data.</text>
</comment>
<dbReference type="NCBIfam" id="TIGR01766">
    <property type="entry name" value="IS200/IS605 family accessory protein TnpB-like domain"/>
    <property type="match status" value="1"/>
</dbReference>
<dbReference type="RefSeq" id="WP_213098138.1">
    <property type="nucleotide sequence ID" value="NZ_JAGYPK010000002.1"/>
</dbReference>
<dbReference type="GO" id="GO:0006310">
    <property type="term" value="P:DNA recombination"/>
    <property type="evidence" value="ECO:0007669"/>
    <property type="project" value="UniProtKB-KW"/>
</dbReference>
<dbReference type="GO" id="GO:0032196">
    <property type="term" value="P:transposition"/>
    <property type="evidence" value="ECO:0007669"/>
    <property type="project" value="UniProtKB-KW"/>
</dbReference>
<comment type="similarity">
    <text evidence="1">In the C-terminal section; belongs to the transposase 35 family.</text>
</comment>
<evidence type="ECO:0000259" key="7">
    <source>
        <dbReference type="Pfam" id="PF07282"/>
    </source>
</evidence>
<gene>
    <name evidence="8" type="ORF">KHA91_10115</name>
</gene>
<evidence type="ECO:0000313" key="9">
    <source>
        <dbReference type="Proteomes" id="UP000676456"/>
    </source>
</evidence>
<dbReference type="EMBL" id="JAGYPN010000002">
    <property type="protein sequence ID" value="MBS4223096.1"/>
    <property type="molecule type" value="Genomic_DNA"/>
</dbReference>
<dbReference type="Pfam" id="PF07282">
    <property type="entry name" value="Cas12f1-like_TNB"/>
    <property type="match status" value="1"/>
</dbReference>
<dbReference type="Pfam" id="PF01385">
    <property type="entry name" value="OrfB_IS605"/>
    <property type="match status" value="1"/>
</dbReference>
<evidence type="ECO:0000313" key="8">
    <source>
        <dbReference type="EMBL" id="MBS4223096.1"/>
    </source>
</evidence>
<evidence type="ECO:0000256" key="1">
    <source>
        <dbReference type="ARBA" id="ARBA00008761"/>
    </source>
</evidence>